<evidence type="ECO:0000256" key="5">
    <source>
        <dbReference type="ARBA" id="ARBA00023277"/>
    </source>
</evidence>
<dbReference type="OrthoDB" id="9805009at2"/>
<dbReference type="Proteomes" id="UP000265541">
    <property type="component" value="Unassembled WGS sequence"/>
</dbReference>
<keyword evidence="5 6" id="KW-0119">Carbohydrate metabolism</keyword>
<dbReference type="GO" id="GO:0019303">
    <property type="term" value="P:D-ribose catabolic process"/>
    <property type="evidence" value="ECO:0007669"/>
    <property type="project" value="UniProtKB-UniRule"/>
</dbReference>
<dbReference type="InterPro" id="IPR007721">
    <property type="entry name" value="RbsD_FucU"/>
</dbReference>
<dbReference type="InterPro" id="IPR023064">
    <property type="entry name" value="D-ribose_pyranase"/>
</dbReference>
<keyword evidence="3 6" id="KW-0963">Cytoplasm</keyword>
<dbReference type="GO" id="GO:0062193">
    <property type="term" value="F:D-ribose pyranase activity"/>
    <property type="evidence" value="ECO:0007669"/>
    <property type="project" value="UniProtKB-EC"/>
</dbReference>
<dbReference type="HAMAP" id="MF_01661">
    <property type="entry name" value="D_rib_pyranase"/>
    <property type="match status" value="1"/>
</dbReference>
<keyword evidence="4 6" id="KW-0413">Isomerase</keyword>
<comment type="catalytic activity">
    <reaction evidence="1 6">
        <text>beta-D-ribopyranose = beta-D-ribofuranose</text>
        <dbReference type="Rhea" id="RHEA:25432"/>
        <dbReference type="ChEBI" id="CHEBI:27476"/>
        <dbReference type="ChEBI" id="CHEBI:47002"/>
        <dbReference type="EC" id="5.4.99.62"/>
    </reaction>
</comment>
<dbReference type="RefSeq" id="WP_119485761.1">
    <property type="nucleotide sequence ID" value="NZ_QYJN01000005.1"/>
</dbReference>
<evidence type="ECO:0000256" key="6">
    <source>
        <dbReference type="HAMAP-Rule" id="MF_01661"/>
    </source>
</evidence>
<dbReference type="PANTHER" id="PTHR37831:SF1">
    <property type="entry name" value="D-RIBOSE PYRANASE"/>
    <property type="match status" value="1"/>
</dbReference>
<dbReference type="InterPro" id="IPR023750">
    <property type="entry name" value="RbsD-like_sf"/>
</dbReference>
<feature type="binding site" evidence="6">
    <location>
        <position position="96"/>
    </location>
    <ligand>
        <name>substrate</name>
    </ligand>
</feature>
<gene>
    <name evidence="6" type="primary">rbsD</name>
    <name evidence="7" type="ORF">BUZ14_09980</name>
</gene>
<feature type="binding site" evidence="6">
    <location>
        <begin position="118"/>
        <end position="120"/>
    </location>
    <ligand>
        <name>substrate</name>
    </ligand>
</feature>
<dbReference type="EC" id="5.4.99.62" evidence="2 6"/>
<evidence type="ECO:0000256" key="4">
    <source>
        <dbReference type="ARBA" id="ARBA00023235"/>
    </source>
</evidence>
<dbReference type="PANTHER" id="PTHR37831">
    <property type="entry name" value="D-RIBOSE PYRANASE"/>
    <property type="match status" value="1"/>
</dbReference>
<dbReference type="SUPFAM" id="SSF102546">
    <property type="entry name" value="RbsD-like"/>
    <property type="match status" value="1"/>
</dbReference>
<dbReference type="GO" id="GO:0005829">
    <property type="term" value="C:cytosol"/>
    <property type="evidence" value="ECO:0007669"/>
    <property type="project" value="TreeGrafter"/>
</dbReference>
<comment type="pathway">
    <text evidence="6">Carbohydrate metabolism; D-ribose degradation; D-ribose 5-phosphate from beta-D-ribopyranose: step 1/2.</text>
</comment>
<comment type="similarity">
    <text evidence="6">Belongs to the RbsD / FucU family. RbsD subfamily.</text>
</comment>
<comment type="function">
    <text evidence="6">Catalyzes the interconversion of beta-pyran and beta-furan forms of D-ribose.</text>
</comment>
<dbReference type="Pfam" id="PF05025">
    <property type="entry name" value="RbsD_FucU"/>
    <property type="match status" value="1"/>
</dbReference>
<organism evidence="7 8">
    <name type="scientific">Staphylococcus gallinarum</name>
    <dbReference type="NCBI Taxonomy" id="1293"/>
    <lineage>
        <taxon>Bacteria</taxon>
        <taxon>Bacillati</taxon>
        <taxon>Bacillota</taxon>
        <taxon>Bacilli</taxon>
        <taxon>Bacillales</taxon>
        <taxon>Staphylococcaceae</taxon>
        <taxon>Staphylococcus</taxon>
    </lineage>
</organism>
<dbReference type="GO" id="GO:0048029">
    <property type="term" value="F:monosaccharide binding"/>
    <property type="evidence" value="ECO:0007669"/>
    <property type="project" value="InterPro"/>
</dbReference>
<dbReference type="NCBIfam" id="NF008761">
    <property type="entry name" value="PRK11797.1"/>
    <property type="match status" value="1"/>
</dbReference>
<evidence type="ECO:0000256" key="3">
    <source>
        <dbReference type="ARBA" id="ARBA00022490"/>
    </source>
</evidence>
<evidence type="ECO:0000256" key="2">
    <source>
        <dbReference type="ARBA" id="ARBA00012862"/>
    </source>
</evidence>
<feature type="active site" description="Proton donor" evidence="6">
    <location>
        <position position="20"/>
    </location>
</feature>
<evidence type="ECO:0000256" key="1">
    <source>
        <dbReference type="ARBA" id="ARBA00000223"/>
    </source>
</evidence>
<dbReference type="AlphaFoldDB" id="A0A3A0VKM7"/>
<dbReference type="Gene3D" id="3.40.1650.10">
    <property type="entry name" value="RbsD-like domain"/>
    <property type="match status" value="1"/>
</dbReference>
<comment type="subunit">
    <text evidence="6">Homodecamer.</text>
</comment>
<feature type="binding site" evidence="6">
    <location>
        <position position="28"/>
    </location>
    <ligand>
        <name>substrate</name>
    </ligand>
</feature>
<evidence type="ECO:0000313" key="8">
    <source>
        <dbReference type="Proteomes" id="UP000265541"/>
    </source>
</evidence>
<protein>
    <recommendedName>
        <fullName evidence="2 6">D-ribose pyranase</fullName>
        <ecNumber evidence="2 6">5.4.99.62</ecNumber>
    </recommendedName>
</protein>
<accession>A0A3A0VKM7</accession>
<dbReference type="UniPathway" id="UPA00916">
    <property type="reaction ID" value="UER00888"/>
</dbReference>
<comment type="subcellular location">
    <subcellularLocation>
        <location evidence="6">Cytoplasm</location>
    </subcellularLocation>
</comment>
<dbReference type="EMBL" id="QYJN01000005">
    <property type="protein sequence ID" value="RIP33430.1"/>
    <property type="molecule type" value="Genomic_DNA"/>
</dbReference>
<proteinExistence type="inferred from homology"/>
<dbReference type="GO" id="GO:0016872">
    <property type="term" value="F:intramolecular lyase activity"/>
    <property type="evidence" value="ECO:0007669"/>
    <property type="project" value="UniProtKB-UniRule"/>
</dbReference>
<name>A0A3A0VKM7_STAGA</name>
<comment type="caution">
    <text evidence="7">The sequence shown here is derived from an EMBL/GenBank/DDBJ whole genome shotgun (WGS) entry which is preliminary data.</text>
</comment>
<evidence type="ECO:0000313" key="7">
    <source>
        <dbReference type="EMBL" id="RIP33430.1"/>
    </source>
</evidence>
<reference evidence="7 8" key="1">
    <citation type="journal article" date="2016" name="Front. Microbiol.">
        <title>Comprehensive Phylogenetic Analysis of Bovine Non-aureus Staphylococci Species Based on Whole-Genome Sequencing.</title>
        <authorList>
            <person name="Naushad S."/>
            <person name="Barkema H.W."/>
            <person name="Luby C."/>
            <person name="Condas L.A."/>
            <person name="Nobrega D.B."/>
            <person name="Carson D.A."/>
            <person name="De Buck J."/>
        </authorList>
    </citation>
    <scope>NUCLEOTIDE SEQUENCE [LARGE SCALE GENOMIC DNA]</scope>
    <source>
        <strain evidence="7 8">SNUC 4781</strain>
    </source>
</reference>
<sequence>MYKTGVLNSDISKVLSDLGHTDKIMIADCGLPVPEHIPKIDLALAFGKPSFLDVFNVVSEHMVIEQLTVATEIEDYNNQLFEVLKNENLNIDSVSHEELKVLSKDVKAIIRTGEATPYANVILTSGVLF</sequence>